<accession>A0ACD0NQE5</accession>
<gene>
    <name evidence="1" type="ORF">IE53DRAFT_217682</name>
</gene>
<protein>
    <submittedName>
        <fullName evidence="1">Uncharacterized protein</fullName>
    </submittedName>
</protein>
<proteinExistence type="predicted"/>
<reference evidence="1 2" key="1">
    <citation type="journal article" date="2018" name="Mol. Biol. Evol.">
        <title>Broad Genomic Sampling Reveals a Smut Pathogenic Ancestry of the Fungal Clade Ustilaginomycotina.</title>
        <authorList>
            <person name="Kijpornyongpan T."/>
            <person name="Mondo S.J."/>
            <person name="Barry K."/>
            <person name="Sandor L."/>
            <person name="Lee J."/>
            <person name="Lipzen A."/>
            <person name="Pangilinan J."/>
            <person name="LaButti K."/>
            <person name="Hainaut M."/>
            <person name="Henrissat B."/>
            <person name="Grigoriev I.V."/>
            <person name="Spatafora J.W."/>
            <person name="Aime M.C."/>
        </authorList>
    </citation>
    <scope>NUCLEOTIDE SEQUENCE [LARGE SCALE GENOMIC DNA]</scope>
    <source>
        <strain evidence="1 2">SA 807</strain>
    </source>
</reference>
<evidence type="ECO:0000313" key="1">
    <source>
        <dbReference type="EMBL" id="PWN48021.1"/>
    </source>
</evidence>
<organism evidence="1 2">
    <name type="scientific">Violaceomyces palustris</name>
    <dbReference type="NCBI Taxonomy" id="1673888"/>
    <lineage>
        <taxon>Eukaryota</taxon>
        <taxon>Fungi</taxon>
        <taxon>Dikarya</taxon>
        <taxon>Basidiomycota</taxon>
        <taxon>Ustilaginomycotina</taxon>
        <taxon>Ustilaginomycetes</taxon>
        <taxon>Violaceomycetales</taxon>
        <taxon>Violaceomycetaceae</taxon>
        <taxon>Violaceomyces</taxon>
    </lineage>
</organism>
<keyword evidence="2" id="KW-1185">Reference proteome</keyword>
<name>A0ACD0NQE5_9BASI</name>
<dbReference type="Proteomes" id="UP000245626">
    <property type="component" value="Unassembled WGS sequence"/>
</dbReference>
<dbReference type="EMBL" id="KZ820284">
    <property type="protein sequence ID" value="PWN48021.1"/>
    <property type="molecule type" value="Genomic_DNA"/>
</dbReference>
<sequence>MSGVDGNRVTEAEPSVAVVLPPTSVGTVVELLESRGREGVTVVPSTTLDKVELEIETEVPLSVGEVELVDWSVGMVVPSTTPARGRVGDRDWGVARGRVGCRGGRVVRLQGGWNPPPRKSTRMGREGFQPGRSGRWSGEIPPLPSSTEGEKPPPVPWRSGSEPKSPGRSKEPWKTLCCSSCQVSTLPSWRNEKKRMTVILLAFLLGRGGRGFGGKTSSVPLCQVSPSSGDRTKRRERDL</sequence>
<evidence type="ECO:0000313" key="2">
    <source>
        <dbReference type="Proteomes" id="UP000245626"/>
    </source>
</evidence>